<keyword evidence="3" id="KW-1185">Reference proteome</keyword>
<dbReference type="EMBL" id="NHYD01002352">
    <property type="protein sequence ID" value="PPQ87175.1"/>
    <property type="molecule type" value="Genomic_DNA"/>
</dbReference>
<reference evidence="2 3" key="1">
    <citation type="journal article" date="2018" name="Evol. Lett.">
        <title>Horizontal gene cluster transfer increased hallucinogenic mushroom diversity.</title>
        <authorList>
            <person name="Reynolds H.T."/>
            <person name="Vijayakumar V."/>
            <person name="Gluck-Thaler E."/>
            <person name="Korotkin H.B."/>
            <person name="Matheny P.B."/>
            <person name="Slot J.C."/>
        </authorList>
    </citation>
    <scope>NUCLEOTIDE SEQUENCE [LARGE SCALE GENOMIC DNA]</scope>
    <source>
        <strain evidence="2 3">2631</strain>
    </source>
</reference>
<dbReference type="InParanoid" id="A0A409X8U8"/>
<dbReference type="AlphaFoldDB" id="A0A409X8U8"/>
<evidence type="ECO:0000256" key="1">
    <source>
        <dbReference type="SAM" id="MobiDB-lite"/>
    </source>
</evidence>
<feature type="region of interest" description="Disordered" evidence="1">
    <location>
        <begin position="218"/>
        <end position="271"/>
    </location>
</feature>
<name>A0A409X8U8_PSICY</name>
<accession>A0A409X8U8</accession>
<feature type="compositionally biased region" description="Basic and acidic residues" evidence="1">
    <location>
        <begin position="252"/>
        <end position="263"/>
    </location>
</feature>
<evidence type="ECO:0000313" key="2">
    <source>
        <dbReference type="EMBL" id="PPQ87175.1"/>
    </source>
</evidence>
<sequence>MYPWVKSYATYRNRNALTSRKAKKRSKAKAKKEPTNNGTSLLINNCTLPLKLALLEKLTKYLREKVSETCWFISMTTPAGTLSSSSSSAEDLAFDLPLEDFLGEVLAFLEVSSSASPDPSAPSSTFGLIVPPLTWPPSLCLSSTLPFAASPSLANRTPSLETSMRTLSPSCERSRTMRVNSADGRVTRASYSVSGMVRVSASMSMSFMSYSAMRSESARGGGVRWMGQEEGRGKEEGEKKTKKIKHASRPPAKGEREEQERRERTRRAHAT</sequence>
<protein>
    <submittedName>
        <fullName evidence="2">Uncharacterized protein</fullName>
    </submittedName>
</protein>
<dbReference type="Proteomes" id="UP000283269">
    <property type="component" value="Unassembled WGS sequence"/>
</dbReference>
<feature type="compositionally biased region" description="Basic and acidic residues" evidence="1">
    <location>
        <begin position="227"/>
        <end position="239"/>
    </location>
</feature>
<organism evidence="2 3">
    <name type="scientific">Psilocybe cyanescens</name>
    <dbReference type="NCBI Taxonomy" id="93625"/>
    <lineage>
        <taxon>Eukaryota</taxon>
        <taxon>Fungi</taxon>
        <taxon>Dikarya</taxon>
        <taxon>Basidiomycota</taxon>
        <taxon>Agaricomycotina</taxon>
        <taxon>Agaricomycetes</taxon>
        <taxon>Agaricomycetidae</taxon>
        <taxon>Agaricales</taxon>
        <taxon>Agaricineae</taxon>
        <taxon>Strophariaceae</taxon>
        <taxon>Psilocybe</taxon>
    </lineage>
</organism>
<gene>
    <name evidence="2" type="ORF">CVT25_014673</name>
</gene>
<evidence type="ECO:0000313" key="3">
    <source>
        <dbReference type="Proteomes" id="UP000283269"/>
    </source>
</evidence>
<comment type="caution">
    <text evidence="2">The sequence shown here is derived from an EMBL/GenBank/DDBJ whole genome shotgun (WGS) entry which is preliminary data.</text>
</comment>
<proteinExistence type="predicted"/>